<keyword evidence="5" id="KW-0430">Lectin</keyword>
<proteinExistence type="inferred from homology"/>
<sequence>MGACSECKDGFPRLNNQPDRFKWGGPACQIGNVAYNKATNQSGVYGGLVSSKGVDGILGSSSSQSNCAHPYNDKGRAAWFYVDLENVHQIYNVTIYNTFNSGVYSWMVDFSIRVGNTSDVDEHAECAHYGREAVIPGGDVTLDCSARGRYVSFRREGGEAIDLVAICEFVVIGHPLTTAECPAGRTGTFCLDVCDAGSFGVGCSEECGHCKNDLCSAVDGRCSDGCEAWFLGDRCNKKLNCDVGFFGVNCDEECGRCQNSACSVVDGHCLDGCQTWFVGDLCKQEIELPSLRGLYPGLRRVNSSAIVLSWNQDSQIPDEHSQYYGYTAAFAVGSAGFQDVSPNVAHDSSIKNQIIISNIHPNDEYHFKVRIYREMDGRIEYGWPSETISIHLPPLGQSKNSNQGCKRDDRDAGQSSATRNGQASTPAPSPGDASYVNVPQVSKKPVDESSRQYEALDDGRPKDDQDPYTAIEGVYQDINDTNLA</sequence>
<dbReference type="Gene3D" id="2.60.40.10">
    <property type="entry name" value="Immunoglobulins"/>
    <property type="match status" value="1"/>
</dbReference>
<dbReference type="SUPFAM" id="SSF49785">
    <property type="entry name" value="Galactose-binding domain-like"/>
    <property type="match status" value="1"/>
</dbReference>
<keyword evidence="7" id="KW-1015">Disulfide bond</keyword>
<evidence type="ECO:0000259" key="9">
    <source>
        <dbReference type="SMART" id="SM00607"/>
    </source>
</evidence>
<dbReference type="InterPro" id="IPR006585">
    <property type="entry name" value="FTP1"/>
</dbReference>
<comment type="similarity">
    <text evidence="2">Belongs to the fucolectin family.</text>
</comment>
<evidence type="ECO:0000256" key="5">
    <source>
        <dbReference type="ARBA" id="ARBA00022734"/>
    </source>
</evidence>
<dbReference type="SMART" id="SM00607">
    <property type="entry name" value="FTP"/>
    <property type="match status" value="1"/>
</dbReference>
<keyword evidence="4" id="KW-0479">Metal-binding</keyword>
<dbReference type="InterPro" id="IPR036116">
    <property type="entry name" value="FN3_sf"/>
</dbReference>
<dbReference type="AlphaFoldDB" id="R7TLR2"/>
<reference evidence="11" key="3">
    <citation type="submission" date="2015-06" db="UniProtKB">
        <authorList>
            <consortium name="EnsemblMetazoa"/>
        </authorList>
    </citation>
    <scope>IDENTIFICATION</scope>
</reference>
<reference evidence="10 12" key="2">
    <citation type="journal article" date="2013" name="Nature">
        <title>Insights into bilaterian evolution from three spiralian genomes.</title>
        <authorList>
            <person name="Simakov O."/>
            <person name="Marletaz F."/>
            <person name="Cho S.J."/>
            <person name="Edsinger-Gonzales E."/>
            <person name="Havlak P."/>
            <person name="Hellsten U."/>
            <person name="Kuo D.H."/>
            <person name="Larsson T."/>
            <person name="Lv J."/>
            <person name="Arendt D."/>
            <person name="Savage R."/>
            <person name="Osoegawa K."/>
            <person name="de Jong P."/>
            <person name="Grimwood J."/>
            <person name="Chapman J.A."/>
            <person name="Shapiro H."/>
            <person name="Aerts A."/>
            <person name="Otillar R.P."/>
            <person name="Terry A.Y."/>
            <person name="Boore J.L."/>
            <person name="Grigoriev I.V."/>
            <person name="Lindberg D.R."/>
            <person name="Seaver E.C."/>
            <person name="Weisblat D.A."/>
            <person name="Putnam N.H."/>
            <person name="Rokhsar D.S."/>
        </authorList>
    </citation>
    <scope>NUCLEOTIDE SEQUENCE</scope>
    <source>
        <strain evidence="10 12">I ESC-2004</strain>
    </source>
</reference>
<gene>
    <name evidence="10" type="ORF">CAPTEDRAFT_212936</name>
</gene>
<feature type="domain" description="Fucolectin tachylectin-4 pentraxin-1" evidence="9">
    <location>
        <begin position="30"/>
        <end position="180"/>
    </location>
</feature>
<dbReference type="OMA" id="RTEWGED"/>
<evidence type="ECO:0000313" key="12">
    <source>
        <dbReference type="Proteomes" id="UP000014760"/>
    </source>
</evidence>
<feature type="region of interest" description="Disordered" evidence="8">
    <location>
        <begin position="392"/>
        <end position="484"/>
    </location>
</feature>
<evidence type="ECO:0000256" key="2">
    <source>
        <dbReference type="ARBA" id="ARBA00010147"/>
    </source>
</evidence>
<dbReference type="PANTHER" id="PTHR45713:SF15">
    <property type="entry name" value="F5_8 TYPE C DOMAIN-CONTAINING PROTEIN"/>
    <property type="match status" value="1"/>
</dbReference>
<dbReference type="GO" id="GO:0042806">
    <property type="term" value="F:fucose binding"/>
    <property type="evidence" value="ECO:0007669"/>
    <property type="project" value="UniProtKB-ARBA"/>
</dbReference>
<evidence type="ECO:0000313" key="10">
    <source>
        <dbReference type="EMBL" id="ELT92045.1"/>
    </source>
</evidence>
<evidence type="ECO:0000256" key="7">
    <source>
        <dbReference type="ARBA" id="ARBA00023157"/>
    </source>
</evidence>
<dbReference type="PANTHER" id="PTHR45713">
    <property type="entry name" value="FTP DOMAIN-CONTAINING PROTEIN"/>
    <property type="match status" value="1"/>
</dbReference>
<keyword evidence="12" id="KW-1185">Reference proteome</keyword>
<organism evidence="10">
    <name type="scientific">Capitella teleta</name>
    <name type="common">Polychaete worm</name>
    <dbReference type="NCBI Taxonomy" id="283909"/>
    <lineage>
        <taxon>Eukaryota</taxon>
        <taxon>Metazoa</taxon>
        <taxon>Spiralia</taxon>
        <taxon>Lophotrochozoa</taxon>
        <taxon>Annelida</taxon>
        <taxon>Polychaeta</taxon>
        <taxon>Sedentaria</taxon>
        <taxon>Scolecida</taxon>
        <taxon>Capitellidae</taxon>
        <taxon>Capitella</taxon>
    </lineage>
</organism>
<feature type="compositionally biased region" description="Polar residues" evidence="8">
    <location>
        <begin position="413"/>
        <end position="426"/>
    </location>
</feature>
<dbReference type="STRING" id="283909.R7TLR2"/>
<dbReference type="GO" id="GO:0046872">
    <property type="term" value="F:metal ion binding"/>
    <property type="evidence" value="ECO:0007669"/>
    <property type="project" value="UniProtKB-KW"/>
</dbReference>
<dbReference type="GO" id="GO:0010185">
    <property type="term" value="P:regulation of cellular defense response"/>
    <property type="evidence" value="ECO:0007669"/>
    <property type="project" value="UniProtKB-ARBA"/>
</dbReference>
<comment type="subunit">
    <text evidence="3">Homotrimer.</text>
</comment>
<evidence type="ECO:0000256" key="3">
    <source>
        <dbReference type="ARBA" id="ARBA00011233"/>
    </source>
</evidence>
<comment type="function">
    <text evidence="1">Acts as a defensive agent. Recognizes blood group fucosylated oligosaccharides including A, B, H and Lewis B-type antigens. Does not recognize Lewis A antigen and has low affinity for monovalent haptens.</text>
</comment>
<dbReference type="Gene3D" id="2.170.300.10">
    <property type="entry name" value="Tie2 ligand-binding domain superfamily"/>
    <property type="match status" value="1"/>
</dbReference>
<protein>
    <recommendedName>
        <fullName evidence="9">Fucolectin tachylectin-4 pentraxin-1 domain-containing protein</fullName>
    </recommendedName>
</protein>
<dbReference type="OrthoDB" id="10252017at2759"/>
<dbReference type="InterPro" id="IPR008979">
    <property type="entry name" value="Galactose-bd-like_sf"/>
</dbReference>
<evidence type="ECO:0000256" key="6">
    <source>
        <dbReference type="ARBA" id="ARBA00022837"/>
    </source>
</evidence>
<name>R7TLR2_CAPTE</name>
<evidence type="ECO:0000256" key="4">
    <source>
        <dbReference type="ARBA" id="ARBA00022723"/>
    </source>
</evidence>
<dbReference type="HOGENOM" id="CLU_038091_0_0_1"/>
<dbReference type="EnsemblMetazoa" id="CapteT212936">
    <property type="protein sequence ID" value="CapteP212936"/>
    <property type="gene ID" value="CapteG212936"/>
</dbReference>
<evidence type="ECO:0000313" key="11">
    <source>
        <dbReference type="EnsemblMetazoa" id="CapteP212936"/>
    </source>
</evidence>
<dbReference type="InterPro" id="IPR013783">
    <property type="entry name" value="Ig-like_fold"/>
</dbReference>
<dbReference type="InterPro" id="IPR051941">
    <property type="entry name" value="BG_Antigen-Binding_Lectin"/>
</dbReference>
<dbReference type="Gene3D" id="2.60.120.260">
    <property type="entry name" value="Galactose-binding domain-like"/>
    <property type="match status" value="1"/>
</dbReference>
<dbReference type="GO" id="GO:0001868">
    <property type="term" value="P:regulation of complement activation, lectin pathway"/>
    <property type="evidence" value="ECO:0007669"/>
    <property type="project" value="UniProtKB-ARBA"/>
</dbReference>
<dbReference type="Proteomes" id="UP000014760">
    <property type="component" value="Unassembled WGS sequence"/>
</dbReference>
<dbReference type="EMBL" id="AMQN01013517">
    <property type="status" value="NOT_ANNOTATED_CDS"/>
    <property type="molecule type" value="Genomic_DNA"/>
</dbReference>
<dbReference type="EMBL" id="KB310276">
    <property type="protein sequence ID" value="ELT92045.1"/>
    <property type="molecule type" value="Genomic_DNA"/>
</dbReference>
<reference evidence="12" key="1">
    <citation type="submission" date="2012-12" db="EMBL/GenBank/DDBJ databases">
        <authorList>
            <person name="Hellsten U."/>
            <person name="Grimwood J."/>
            <person name="Chapman J.A."/>
            <person name="Shapiro H."/>
            <person name="Aerts A."/>
            <person name="Otillar R.P."/>
            <person name="Terry A.Y."/>
            <person name="Boore J.L."/>
            <person name="Simakov O."/>
            <person name="Marletaz F."/>
            <person name="Cho S.-J."/>
            <person name="Edsinger-Gonzales E."/>
            <person name="Havlak P."/>
            <person name="Kuo D.-H."/>
            <person name="Larsson T."/>
            <person name="Lv J."/>
            <person name="Arendt D."/>
            <person name="Savage R."/>
            <person name="Osoegawa K."/>
            <person name="de Jong P."/>
            <person name="Lindberg D.R."/>
            <person name="Seaver E.C."/>
            <person name="Weisblat D.A."/>
            <person name="Putnam N.H."/>
            <person name="Grigoriev I.V."/>
            <person name="Rokhsar D.S."/>
        </authorList>
    </citation>
    <scope>NUCLEOTIDE SEQUENCE</scope>
    <source>
        <strain evidence="12">I ESC-2004</strain>
    </source>
</reference>
<evidence type="ECO:0000256" key="1">
    <source>
        <dbReference type="ARBA" id="ARBA00002219"/>
    </source>
</evidence>
<dbReference type="SUPFAM" id="SSF49265">
    <property type="entry name" value="Fibronectin type III"/>
    <property type="match status" value="1"/>
</dbReference>
<keyword evidence="6" id="KW-0106">Calcium</keyword>
<accession>R7TLR2</accession>
<evidence type="ECO:0000256" key="8">
    <source>
        <dbReference type="SAM" id="MobiDB-lite"/>
    </source>
</evidence>